<sequence length="288" mass="30834">MLIRMFASVVLALCLLPRGWAAPSEPQEIVLPGKGIKLYLFTPEPGRGSGSAVVTVHGGGWKWGKAAWTFDDARRFASAGMLAVALEYRLSDEVVTPVDALEDVCDALGWVRENARKYQLDPKRVAAFGVSAGGHLSAMAASRGCGNNQGAQGNGGPDLLLLWSPALDMERDGWFLRLLPKGAAAADYSPLASLHSDMPPVTIVQGDRDTLTPAVGAKEYCRRLTEMRGSCEVNLYPGVGHLLTRNLAIQESNFDPDPVLVAAGNQALMEFLARNDFVATTKAVGIKE</sequence>
<dbReference type="Gene3D" id="3.40.50.1820">
    <property type="entry name" value="alpha/beta hydrolase"/>
    <property type="match status" value="1"/>
</dbReference>
<dbReference type="Proteomes" id="UP000663207">
    <property type="component" value="Chromosome"/>
</dbReference>
<dbReference type="InterPro" id="IPR029058">
    <property type="entry name" value="AB_hydrolase_fold"/>
</dbReference>
<name>A0ABX7R291_9GAMM</name>
<accession>A0ABX7R291</accession>
<feature type="signal peptide" evidence="2">
    <location>
        <begin position="1"/>
        <end position="21"/>
    </location>
</feature>
<evidence type="ECO:0000259" key="3">
    <source>
        <dbReference type="Pfam" id="PF20434"/>
    </source>
</evidence>
<organism evidence="4 5">
    <name type="scientific">Shewanella sedimentimangrovi</name>
    <dbReference type="NCBI Taxonomy" id="2814293"/>
    <lineage>
        <taxon>Bacteria</taxon>
        <taxon>Pseudomonadati</taxon>
        <taxon>Pseudomonadota</taxon>
        <taxon>Gammaproteobacteria</taxon>
        <taxon>Alteromonadales</taxon>
        <taxon>Shewanellaceae</taxon>
        <taxon>Shewanella</taxon>
    </lineage>
</organism>
<feature type="domain" description="BD-FAE-like" evidence="3">
    <location>
        <begin position="40"/>
        <end position="143"/>
    </location>
</feature>
<dbReference type="EMBL" id="CP071502">
    <property type="protein sequence ID" value="QSX37824.1"/>
    <property type="molecule type" value="Genomic_DNA"/>
</dbReference>
<evidence type="ECO:0000313" key="4">
    <source>
        <dbReference type="EMBL" id="QSX37824.1"/>
    </source>
</evidence>
<dbReference type="PANTHER" id="PTHR48081">
    <property type="entry name" value="AB HYDROLASE SUPERFAMILY PROTEIN C4A8.06C"/>
    <property type="match status" value="1"/>
</dbReference>
<keyword evidence="1 4" id="KW-0378">Hydrolase</keyword>
<evidence type="ECO:0000256" key="2">
    <source>
        <dbReference type="SAM" id="SignalP"/>
    </source>
</evidence>
<evidence type="ECO:0000313" key="5">
    <source>
        <dbReference type="Proteomes" id="UP000663207"/>
    </source>
</evidence>
<dbReference type="InterPro" id="IPR050300">
    <property type="entry name" value="GDXG_lipolytic_enzyme"/>
</dbReference>
<keyword evidence="5" id="KW-1185">Reference proteome</keyword>
<feature type="chain" id="PRO_5047191820" evidence="2">
    <location>
        <begin position="22"/>
        <end position="288"/>
    </location>
</feature>
<dbReference type="RefSeq" id="WP_207380996.1">
    <property type="nucleotide sequence ID" value="NZ_CP071502.1"/>
</dbReference>
<dbReference type="InterPro" id="IPR049492">
    <property type="entry name" value="BD-FAE-like_dom"/>
</dbReference>
<keyword evidence="2" id="KW-0732">Signal</keyword>
<dbReference type="Pfam" id="PF20434">
    <property type="entry name" value="BD-FAE"/>
    <property type="match status" value="1"/>
</dbReference>
<reference evidence="4 5" key="1">
    <citation type="submission" date="2021-03" db="EMBL/GenBank/DDBJ databases">
        <title>Novel species identification of genus Shewanella.</title>
        <authorList>
            <person name="Liu G."/>
            <person name="Zhang Q."/>
        </authorList>
    </citation>
    <scope>NUCLEOTIDE SEQUENCE [LARGE SCALE GENOMIC DNA]</scope>
    <source>
        <strain evidence="4 5">FJAT-52962</strain>
    </source>
</reference>
<dbReference type="GO" id="GO:0016787">
    <property type="term" value="F:hydrolase activity"/>
    <property type="evidence" value="ECO:0007669"/>
    <property type="project" value="UniProtKB-KW"/>
</dbReference>
<gene>
    <name evidence="4" type="ORF">JYB85_02990</name>
</gene>
<dbReference type="SUPFAM" id="SSF53474">
    <property type="entry name" value="alpha/beta-Hydrolases"/>
    <property type="match status" value="1"/>
</dbReference>
<protein>
    <submittedName>
        <fullName evidence="4">Alpha/beta hydrolase</fullName>
    </submittedName>
</protein>
<proteinExistence type="predicted"/>
<evidence type="ECO:0000256" key="1">
    <source>
        <dbReference type="ARBA" id="ARBA00022801"/>
    </source>
</evidence>